<comment type="caution">
    <text evidence="2">The sequence shown here is derived from an EMBL/GenBank/DDBJ whole genome shotgun (WGS) entry which is preliminary data.</text>
</comment>
<dbReference type="EMBL" id="JEMA01000875">
    <property type="protein sequence ID" value="KYF64913.1"/>
    <property type="molecule type" value="Genomic_DNA"/>
</dbReference>
<dbReference type="OrthoDB" id="5522807at2"/>
<reference evidence="2 3" key="1">
    <citation type="submission" date="2014-02" db="EMBL/GenBank/DDBJ databases">
        <title>The small core and large imbalanced accessory genome model reveals a collaborative survival strategy of Sorangium cellulosum strains in nature.</title>
        <authorList>
            <person name="Han K."/>
            <person name="Peng R."/>
            <person name="Blom J."/>
            <person name="Li Y.-Z."/>
        </authorList>
    </citation>
    <scope>NUCLEOTIDE SEQUENCE [LARGE SCALE GENOMIC DNA]</scope>
    <source>
        <strain evidence="2 3">So0008-312</strain>
    </source>
</reference>
<dbReference type="AlphaFoldDB" id="A0A150QAG5"/>
<evidence type="ECO:0000313" key="3">
    <source>
        <dbReference type="Proteomes" id="UP000075260"/>
    </source>
</evidence>
<dbReference type="InterPro" id="IPR052918">
    <property type="entry name" value="Motility_Chemotaxis_Reg"/>
</dbReference>
<dbReference type="Proteomes" id="UP000075260">
    <property type="component" value="Unassembled WGS sequence"/>
</dbReference>
<feature type="region of interest" description="Disordered" evidence="1">
    <location>
        <begin position="36"/>
        <end position="79"/>
    </location>
</feature>
<feature type="compositionally biased region" description="Gly residues" evidence="1">
    <location>
        <begin position="36"/>
        <end position="61"/>
    </location>
</feature>
<dbReference type="PROSITE" id="PS51257">
    <property type="entry name" value="PROKAR_LIPOPROTEIN"/>
    <property type="match status" value="1"/>
</dbReference>
<protein>
    <submittedName>
        <fullName evidence="2">Uncharacterized protein</fullName>
    </submittedName>
</protein>
<name>A0A150QAG5_SORCE</name>
<organism evidence="2 3">
    <name type="scientific">Sorangium cellulosum</name>
    <name type="common">Polyangium cellulosum</name>
    <dbReference type="NCBI Taxonomy" id="56"/>
    <lineage>
        <taxon>Bacteria</taxon>
        <taxon>Pseudomonadati</taxon>
        <taxon>Myxococcota</taxon>
        <taxon>Polyangia</taxon>
        <taxon>Polyangiales</taxon>
        <taxon>Polyangiaceae</taxon>
        <taxon>Sorangium</taxon>
    </lineage>
</organism>
<accession>A0A150QAG5</accession>
<dbReference type="PANTHER" id="PTHR35580:SF1">
    <property type="entry name" value="PHYTASE-LIKE DOMAIN-CONTAINING PROTEIN"/>
    <property type="match status" value="1"/>
</dbReference>
<evidence type="ECO:0000313" key="2">
    <source>
        <dbReference type="EMBL" id="KYF64913.1"/>
    </source>
</evidence>
<sequence>MHLFDRSAHVRVLAMISAATIAVACSPKVRNYGSGTDGVGEGGGGSGAGGSDPAGGGGNGGSASSSSTSGTGGSAPEPGRFRWALQIGENGHDSAASVAVDPKGNPVVIGHFSGAIDLGGGPIVAQEGSASFLAKFDRDGNHLWSKSFSLSLSSGQHVAHTGGGELFVGGSYFRNVDLGGGPLPESSGGLGLAKLESLSGDHLWSKGFGDQYSKELSYVAVDGAGAVLISGSIGGTADFGGGPVGDEYSGNAVYVAKLDAQGNHVFTKYIDDQRSWLGAGGLAADAAGNVAVAGAFQANFNLDPAAAPFLSRGGNDIFFAKLAPDGALLWQKAFGNSLEDNASQVAFDAQGNVFLAGTFQGSVDFGGGALVALGTKPNFYVAKFDAAGNHLFSRGFGDSDLQQVASIAVDASGNALITGTFLGELDLDGAVLTSKGTMMDPNGFLWGGDIFIAKLGPGGQHLWSRHIGDPDVQSASGVAAGPGGEVFAVGLFRGTIDLGGGPMTTRGEADGYLVKLDP</sequence>
<dbReference type="RefSeq" id="WP_061611435.1">
    <property type="nucleotide sequence ID" value="NZ_JEMA01000875.1"/>
</dbReference>
<dbReference type="SUPFAM" id="SSF63829">
    <property type="entry name" value="Calcium-dependent phosphotriesterase"/>
    <property type="match status" value="1"/>
</dbReference>
<gene>
    <name evidence="2" type="ORF">BE15_33310</name>
</gene>
<feature type="compositionally biased region" description="Low complexity" evidence="1">
    <location>
        <begin position="62"/>
        <end position="78"/>
    </location>
</feature>
<evidence type="ECO:0000256" key="1">
    <source>
        <dbReference type="SAM" id="MobiDB-lite"/>
    </source>
</evidence>
<proteinExistence type="predicted"/>
<dbReference type="PANTHER" id="PTHR35580">
    <property type="entry name" value="CELL SURFACE GLYCOPROTEIN (S-LAYER PROTEIN)-LIKE PROTEIN"/>
    <property type="match status" value="1"/>
</dbReference>
<dbReference type="Gene3D" id="2.80.10.50">
    <property type="match status" value="1"/>
</dbReference>